<protein>
    <submittedName>
        <fullName evidence="1">Uncharacterized protein</fullName>
    </submittedName>
</protein>
<comment type="caution">
    <text evidence="1">The sequence shown here is derived from an EMBL/GenBank/DDBJ whole genome shotgun (WGS) entry which is preliminary data.</text>
</comment>
<proteinExistence type="predicted"/>
<dbReference type="EMBL" id="BAAAGU010000032">
    <property type="protein sequence ID" value="GAA0652356.1"/>
    <property type="molecule type" value="Genomic_DNA"/>
</dbReference>
<evidence type="ECO:0000313" key="1">
    <source>
        <dbReference type="EMBL" id="GAA0652356.1"/>
    </source>
</evidence>
<accession>A0ABN1HIJ8</accession>
<reference evidence="1 2" key="1">
    <citation type="journal article" date="2019" name="Int. J. Syst. Evol. Microbiol.">
        <title>The Global Catalogue of Microorganisms (GCM) 10K type strain sequencing project: providing services to taxonomists for standard genome sequencing and annotation.</title>
        <authorList>
            <consortium name="The Broad Institute Genomics Platform"/>
            <consortium name="The Broad Institute Genome Sequencing Center for Infectious Disease"/>
            <person name="Wu L."/>
            <person name="Ma J."/>
        </authorList>
    </citation>
    <scope>NUCLEOTIDE SEQUENCE [LARGE SCALE GENOMIC DNA]</scope>
    <source>
        <strain evidence="1 2">JCM 10367</strain>
    </source>
</reference>
<organism evidence="1 2">
    <name type="scientific">Streptomyces thermocarboxydovorans</name>
    <dbReference type="NCBI Taxonomy" id="59298"/>
    <lineage>
        <taxon>Bacteria</taxon>
        <taxon>Bacillati</taxon>
        <taxon>Actinomycetota</taxon>
        <taxon>Actinomycetes</taxon>
        <taxon>Kitasatosporales</taxon>
        <taxon>Streptomycetaceae</taxon>
        <taxon>Streptomyces</taxon>
    </lineage>
</organism>
<sequence>MLRSEQLPDDDQVMPTSRNIEVAVEWLIFVTAKASVAVPMTTAPGATTRESAVTIDLNLTAMGDLRCFTWNLLRMPCGD</sequence>
<name>A0ABN1HIJ8_9ACTN</name>
<gene>
    <name evidence="1" type="ORF">GCM10009535_33420</name>
</gene>
<dbReference type="Proteomes" id="UP001500724">
    <property type="component" value="Unassembled WGS sequence"/>
</dbReference>
<evidence type="ECO:0000313" key="2">
    <source>
        <dbReference type="Proteomes" id="UP001500724"/>
    </source>
</evidence>
<keyword evidence="2" id="KW-1185">Reference proteome</keyword>